<comment type="caution">
    <text evidence="2">The sequence shown here is derived from an EMBL/GenBank/DDBJ whole genome shotgun (WGS) entry which is preliminary data.</text>
</comment>
<feature type="domain" description="Methyltransferase type 12" evidence="1">
    <location>
        <begin position="75"/>
        <end position="167"/>
    </location>
</feature>
<dbReference type="Pfam" id="PF08242">
    <property type="entry name" value="Methyltransf_12"/>
    <property type="match status" value="1"/>
</dbReference>
<evidence type="ECO:0000259" key="1">
    <source>
        <dbReference type="Pfam" id="PF08242"/>
    </source>
</evidence>
<dbReference type="Gene3D" id="3.40.50.150">
    <property type="entry name" value="Vaccinia Virus protein VP39"/>
    <property type="match status" value="1"/>
</dbReference>
<evidence type="ECO:0000313" key="3">
    <source>
        <dbReference type="Proteomes" id="UP000177006"/>
    </source>
</evidence>
<dbReference type="SUPFAM" id="SSF53335">
    <property type="entry name" value="S-adenosyl-L-methionine-dependent methyltransferases"/>
    <property type="match status" value="1"/>
</dbReference>
<dbReference type="InterPro" id="IPR013217">
    <property type="entry name" value="Methyltransf_12"/>
</dbReference>
<dbReference type="PANTHER" id="PTHR43861">
    <property type="entry name" value="TRANS-ACONITATE 2-METHYLTRANSFERASE-RELATED"/>
    <property type="match status" value="1"/>
</dbReference>
<evidence type="ECO:0000313" key="2">
    <source>
        <dbReference type="EMBL" id="OGD63362.1"/>
    </source>
</evidence>
<dbReference type="CDD" id="cd02440">
    <property type="entry name" value="AdoMet_MTases"/>
    <property type="match status" value="1"/>
</dbReference>
<dbReference type="PANTHER" id="PTHR43861:SF1">
    <property type="entry name" value="TRANS-ACONITATE 2-METHYLTRANSFERASE"/>
    <property type="match status" value="1"/>
</dbReference>
<sequence length="457" mass="53547">MVKKDLDKLPHPELIETINLLGPWTHGYFDLGNGLTIEDKDFNQKKRLLFFKNYFIDIITNHYKKKALNNKTLADVGCNTGYFLFELFKQFNFKKVTGLEPRETNLAKARFIAEYFKLPIDRYRLKKFDILAGDQRFPIHDIVIMPSVLHHLDNHLQALRNLYAMTRELCIVDTMVLPNELNSKDIIRKLALTDDIYKKMPKQFGLIGYKLETDLLDGSAYHTGLVGFPTQDALVMMLHDVGFNHVEVYRNNTQLRKEVFKSRLHREMNFVILVATKKKGDEKKKASYNGFIKQVQKEELETFIPLGVIEPLYRFIQGKITKAQLPQNLRWVYESEAYFSQKIGKLAAKKIEKEFAKKKYYSIIKTFKHAPNDKISFEYAKTCYYKGLLKRSEQAAKSIIKTINLDWRTVYKVYYLLALISLRANNRIQAKKYNRLSIRAFASYFPALELQSKLRNS</sequence>
<accession>A0A1F5E7I5</accession>
<proteinExistence type="predicted"/>
<protein>
    <recommendedName>
        <fullName evidence="1">Methyltransferase type 12 domain-containing protein</fullName>
    </recommendedName>
</protein>
<gene>
    <name evidence="2" type="ORF">A2160_02665</name>
</gene>
<dbReference type="EMBL" id="MEZK01000010">
    <property type="protein sequence ID" value="OGD63362.1"/>
    <property type="molecule type" value="Genomic_DNA"/>
</dbReference>
<dbReference type="InterPro" id="IPR029063">
    <property type="entry name" value="SAM-dependent_MTases_sf"/>
</dbReference>
<dbReference type="AlphaFoldDB" id="A0A1F5E7I5"/>
<dbReference type="STRING" id="1797457.A2160_02665"/>
<dbReference type="Proteomes" id="UP000177006">
    <property type="component" value="Unassembled WGS sequence"/>
</dbReference>
<reference evidence="2 3" key="1">
    <citation type="journal article" date="2016" name="Nat. Commun.">
        <title>Thousands of microbial genomes shed light on interconnected biogeochemical processes in an aquifer system.</title>
        <authorList>
            <person name="Anantharaman K."/>
            <person name="Brown C.T."/>
            <person name="Hug L.A."/>
            <person name="Sharon I."/>
            <person name="Castelle C.J."/>
            <person name="Probst A.J."/>
            <person name="Thomas B.C."/>
            <person name="Singh A."/>
            <person name="Wilkins M.J."/>
            <person name="Karaoz U."/>
            <person name="Brodie E.L."/>
            <person name="Williams K.H."/>
            <person name="Hubbard S.S."/>
            <person name="Banfield J.F."/>
        </authorList>
    </citation>
    <scope>NUCLEOTIDE SEQUENCE [LARGE SCALE GENOMIC DNA]</scope>
</reference>
<organism evidence="2 3">
    <name type="scientific">Candidatus Beckwithbacteria bacterium RBG_13_42_9</name>
    <dbReference type="NCBI Taxonomy" id="1797457"/>
    <lineage>
        <taxon>Bacteria</taxon>
        <taxon>Candidatus Beckwithiibacteriota</taxon>
    </lineage>
</organism>
<name>A0A1F5E7I5_9BACT</name>